<dbReference type="AlphaFoldDB" id="A0A7Y7M064"/>
<feature type="transmembrane region" description="Helical" evidence="5">
    <location>
        <begin position="250"/>
        <end position="278"/>
    </location>
</feature>
<feature type="transmembrane region" description="Helical" evidence="5">
    <location>
        <begin position="298"/>
        <end position="323"/>
    </location>
</feature>
<dbReference type="Proteomes" id="UP000543556">
    <property type="component" value="Unassembled WGS sequence"/>
</dbReference>
<dbReference type="EMBL" id="JAAMFM010000039">
    <property type="protein sequence ID" value="NVM96727.1"/>
    <property type="molecule type" value="Genomic_DNA"/>
</dbReference>
<evidence type="ECO:0000256" key="1">
    <source>
        <dbReference type="ARBA" id="ARBA00004141"/>
    </source>
</evidence>
<proteinExistence type="predicted"/>
<accession>A0A7Y7M064</accession>
<dbReference type="RefSeq" id="WP_176636444.1">
    <property type="nucleotide sequence ID" value="NZ_JAAMFM010000039.1"/>
</dbReference>
<evidence type="ECO:0000256" key="2">
    <source>
        <dbReference type="ARBA" id="ARBA00022692"/>
    </source>
</evidence>
<feature type="transmembrane region" description="Helical" evidence="5">
    <location>
        <begin position="107"/>
        <end position="124"/>
    </location>
</feature>
<dbReference type="GO" id="GO:0016020">
    <property type="term" value="C:membrane"/>
    <property type="evidence" value="ECO:0007669"/>
    <property type="project" value="UniProtKB-SubCell"/>
</dbReference>
<organism evidence="7 8">
    <name type="scientific">Arthrobacter wenxiniae</name>
    <dbReference type="NCBI Taxonomy" id="2713570"/>
    <lineage>
        <taxon>Bacteria</taxon>
        <taxon>Bacillati</taxon>
        <taxon>Actinomycetota</taxon>
        <taxon>Actinomycetes</taxon>
        <taxon>Micrococcales</taxon>
        <taxon>Micrococcaceae</taxon>
        <taxon>Arthrobacter</taxon>
    </lineage>
</organism>
<keyword evidence="3 5" id="KW-1133">Transmembrane helix</keyword>
<dbReference type="PROSITE" id="PS50801">
    <property type="entry name" value="STAS"/>
    <property type="match status" value="1"/>
</dbReference>
<dbReference type="Pfam" id="PF00916">
    <property type="entry name" value="Sulfate_transp"/>
    <property type="match status" value="1"/>
</dbReference>
<dbReference type="Gene3D" id="3.30.750.24">
    <property type="entry name" value="STAS domain"/>
    <property type="match status" value="1"/>
</dbReference>
<feature type="domain" description="STAS" evidence="6">
    <location>
        <begin position="443"/>
        <end position="528"/>
    </location>
</feature>
<dbReference type="InterPro" id="IPR002645">
    <property type="entry name" value="STAS_dom"/>
</dbReference>
<keyword evidence="8" id="KW-1185">Reference proteome</keyword>
<dbReference type="InterPro" id="IPR011547">
    <property type="entry name" value="SLC26A/SulP_dom"/>
</dbReference>
<comment type="subcellular location">
    <subcellularLocation>
        <location evidence="1">Membrane</location>
        <topology evidence="1">Multi-pass membrane protein</topology>
    </subcellularLocation>
</comment>
<evidence type="ECO:0000256" key="4">
    <source>
        <dbReference type="ARBA" id="ARBA00023136"/>
    </source>
</evidence>
<evidence type="ECO:0000256" key="3">
    <source>
        <dbReference type="ARBA" id="ARBA00022989"/>
    </source>
</evidence>
<keyword evidence="2 5" id="KW-0812">Transmembrane</keyword>
<feature type="transmembrane region" description="Helical" evidence="5">
    <location>
        <begin position="130"/>
        <end position="150"/>
    </location>
</feature>
<feature type="transmembrane region" description="Helical" evidence="5">
    <location>
        <begin position="400"/>
        <end position="424"/>
    </location>
</feature>
<dbReference type="InterPro" id="IPR052706">
    <property type="entry name" value="Membrane-Transporter-like"/>
</dbReference>
<feature type="transmembrane region" description="Helical" evidence="5">
    <location>
        <begin position="361"/>
        <end position="380"/>
    </location>
</feature>
<evidence type="ECO:0000259" key="6">
    <source>
        <dbReference type="PROSITE" id="PS50801"/>
    </source>
</evidence>
<sequence>MTGLDSCATWRAKDYSPALLREPSPWSHSLALAERPRLIRHPITVLGALRSPQQLSREVLAGMVTTLALVPEVISFSIVAGVDPMVSLVASIVLALTMSVLGGRPGVITAAAGSVALVIAPLVHGHGVQYVLPAVILAGVIQIVFGLAGLARLMRFIPRSVMIGFVNALGVLIFTAQVPHVLNVPWLAYVLFALTFVIIFILPRFTKVIPSPLVAIVVVTAIVIIAHLVVPNVSGEGPLTGKMPGITPFLVPLNLATLQLVLPTALSVAFVGLMETLLTAKLVDEITDAPSHKGRESWALGVSNILAGFYGGIAGCAMIGQTVLNVKTGGARTRISTIVAGVFLLALVTGLSEIMGQIPMVALAAVMMVVAVTTVDWHSVKPSTLKRMPVPETIVMGATVAVVVITSNLAYGVIVGVILAMVLFARRVAHVISIDRTLAGDGGSVHYAVVGPLFFGSSNDLVEHFSYADDPTSVSIDLSRAQIWDASTVAALDSIETKYRDHGATVTIEGLDERSAGFHRRLTGQFGA</sequence>
<comment type="caution">
    <text evidence="7">The sequence shown here is derived from an EMBL/GenBank/DDBJ whole genome shotgun (WGS) entry which is preliminary data.</text>
</comment>
<dbReference type="PANTHER" id="PTHR43310:SF1">
    <property type="entry name" value="SULFATE TRANSPORTER YBAR-RELATED"/>
    <property type="match status" value="1"/>
</dbReference>
<feature type="transmembrane region" description="Helical" evidence="5">
    <location>
        <begin position="186"/>
        <end position="205"/>
    </location>
</feature>
<keyword evidence="4 5" id="KW-0472">Membrane</keyword>
<feature type="transmembrane region" description="Helical" evidence="5">
    <location>
        <begin position="335"/>
        <end position="354"/>
    </location>
</feature>
<evidence type="ECO:0000313" key="7">
    <source>
        <dbReference type="EMBL" id="NVM96727.1"/>
    </source>
</evidence>
<evidence type="ECO:0000313" key="8">
    <source>
        <dbReference type="Proteomes" id="UP000543556"/>
    </source>
</evidence>
<evidence type="ECO:0000256" key="5">
    <source>
        <dbReference type="SAM" id="Phobius"/>
    </source>
</evidence>
<dbReference type="InterPro" id="IPR036513">
    <property type="entry name" value="STAS_dom_sf"/>
</dbReference>
<name>A0A7Y7M064_9MICC</name>
<dbReference type="SUPFAM" id="SSF52091">
    <property type="entry name" value="SpoIIaa-like"/>
    <property type="match status" value="1"/>
</dbReference>
<feature type="transmembrane region" description="Helical" evidence="5">
    <location>
        <begin position="162"/>
        <end position="180"/>
    </location>
</feature>
<dbReference type="PANTHER" id="PTHR43310">
    <property type="entry name" value="SULFATE TRANSPORTER YBAR-RELATED"/>
    <property type="match status" value="1"/>
</dbReference>
<protein>
    <submittedName>
        <fullName evidence="7">SulP family inorganic anion transporter</fullName>
    </submittedName>
</protein>
<feature type="transmembrane region" description="Helical" evidence="5">
    <location>
        <begin position="212"/>
        <end position="230"/>
    </location>
</feature>
<reference evidence="7 8" key="1">
    <citation type="submission" date="2020-02" db="EMBL/GenBank/DDBJ databases">
        <title>Genome sequence of strain AETb3-4.</title>
        <authorList>
            <person name="Gao J."/>
            <person name="Zhang X."/>
        </authorList>
    </citation>
    <scope>NUCLEOTIDE SEQUENCE [LARGE SCALE GENOMIC DNA]</scope>
    <source>
        <strain evidence="7 8">AETb3-4</strain>
    </source>
</reference>
<gene>
    <name evidence="7" type="ORF">G6034_17810</name>
</gene>
<dbReference type="Pfam" id="PF01740">
    <property type="entry name" value="STAS"/>
    <property type="match status" value="1"/>
</dbReference>